<dbReference type="AlphaFoldDB" id="A0A1F5L1P1"/>
<dbReference type="EMBL" id="LXJU01000083">
    <property type="protein sequence ID" value="OGE46957.1"/>
    <property type="molecule type" value="Genomic_DNA"/>
</dbReference>
<evidence type="ECO:0000256" key="5">
    <source>
        <dbReference type="ARBA" id="ARBA00023242"/>
    </source>
</evidence>
<keyword evidence="5" id="KW-0539">Nucleus</keyword>
<sequence>MERVGPLVLSDSAGIRYSPQQFSRLVMGCSYNGMKMSVVFVFETQTWHRLSDPAQQEVRYCTHLIVHNERLGLMRPVVDPQPWFAEFQDMLHDLKWQGQKWCALMDPETATGKKQKLLSVSTSQPSRGIDQLIAQVCFTGARPFNLFDQKEMRDLIYALSPTYQIPSRHRIADDLLDEAYHGLQQEVLKELRRTQFLNVTVDETTNIRSQRVIVMTITTPTKSWFIHLNDMEDKTLDAPAISSWILNRLQGILLQLDKVVDWKRINSISTDTCHVMKSVWEKLEATPELRHCFMIPCDSHGLQLIMKDIVDPKSSKVLRAKEVFRSALEVVVFFHHSPLEYARMPAKQIEKWGHRKALIASVITRWGTQYNTLSSLHDCQEAICEWTLATPAASTTRGREIVRTANSHSFWWQLKELIKILKPLHIAQKESEARNSSIMEVTQRWLYLHESLRTLASQTSLKDDFLSYLDGIGWQSRITRQLEPIHWVAYHLDPARVPGKVDESSRYHIEGVLRPLQNEDKSSSAWHEFLSFRQKTGAFYNASCWKANCPSLFWLEAADFAPILAPFARRLCNTVANSAAAERAFSQMNLQHTKVRNRLEPHRVEKLLFVQINKRQFRTEQPPKITQEFLLEEEDNEIERVLQRKQVQDHLSEGSVTSDTSSNPASSPTPSPTPGVGSNLVSTLDINPDLNPEPGPESNSEQDPEPTSAPNSAPTSALVSALNSALNSRLNSLLKPNSEPLPIPPTTSTPNSAHPIRPSSIITSTDRTVEVGNTKGKKRF</sequence>
<reference evidence="8 9" key="1">
    <citation type="journal article" date="2016" name="Sci. Rep.">
        <title>Penicillium arizonense, a new, genome sequenced fungal species, reveals a high chemical diversity in secreted metabolites.</title>
        <authorList>
            <person name="Grijseels S."/>
            <person name="Nielsen J.C."/>
            <person name="Randelovic M."/>
            <person name="Nielsen J."/>
            <person name="Nielsen K.F."/>
            <person name="Workman M."/>
            <person name="Frisvad J.C."/>
        </authorList>
    </citation>
    <scope>NUCLEOTIDE SEQUENCE [LARGE SCALE GENOMIC DNA]</scope>
    <source>
        <strain evidence="8 9">CBS 141311</strain>
    </source>
</reference>
<dbReference type="InterPro" id="IPR052035">
    <property type="entry name" value="ZnF_BED_domain_contain"/>
</dbReference>
<feature type="compositionally biased region" description="Low complexity" evidence="6">
    <location>
        <begin position="655"/>
        <end position="666"/>
    </location>
</feature>
<dbReference type="GO" id="GO:0005634">
    <property type="term" value="C:nucleus"/>
    <property type="evidence" value="ECO:0007669"/>
    <property type="project" value="UniProtKB-SubCell"/>
</dbReference>
<dbReference type="GO" id="GO:0008270">
    <property type="term" value="F:zinc ion binding"/>
    <property type="evidence" value="ECO:0007669"/>
    <property type="project" value="UniProtKB-KW"/>
</dbReference>
<comment type="caution">
    <text evidence="8">The sequence shown here is derived from an EMBL/GenBank/DDBJ whole genome shotgun (WGS) entry which is preliminary data.</text>
</comment>
<dbReference type="InterPro" id="IPR008906">
    <property type="entry name" value="HATC_C_dom"/>
</dbReference>
<evidence type="ECO:0000256" key="1">
    <source>
        <dbReference type="ARBA" id="ARBA00004123"/>
    </source>
</evidence>
<dbReference type="Proteomes" id="UP000177622">
    <property type="component" value="Unassembled WGS sequence"/>
</dbReference>
<proteinExistence type="predicted"/>
<feature type="domain" description="HAT C-terminal dimerisation" evidence="7">
    <location>
        <begin position="550"/>
        <end position="611"/>
    </location>
</feature>
<evidence type="ECO:0000313" key="9">
    <source>
        <dbReference type="Proteomes" id="UP000177622"/>
    </source>
</evidence>
<dbReference type="STRING" id="1835702.A0A1F5L1P1"/>
<keyword evidence="9" id="KW-1185">Reference proteome</keyword>
<keyword evidence="4" id="KW-0862">Zinc</keyword>
<dbReference type="InterPro" id="IPR012337">
    <property type="entry name" value="RNaseH-like_sf"/>
</dbReference>
<dbReference type="GeneID" id="34582455"/>
<evidence type="ECO:0000256" key="2">
    <source>
        <dbReference type="ARBA" id="ARBA00022723"/>
    </source>
</evidence>
<name>A0A1F5L1P1_PENAI</name>
<accession>A0A1F5L1P1</accession>
<dbReference type="PANTHER" id="PTHR46481:SF10">
    <property type="entry name" value="ZINC FINGER BED DOMAIN-CONTAINING PROTEIN 39"/>
    <property type="match status" value="1"/>
</dbReference>
<feature type="region of interest" description="Disordered" evidence="6">
    <location>
        <begin position="732"/>
        <end position="780"/>
    </location>
</feature>
<dbReference type="GO" id="GO:0046983">
    <property type="term" value="F:protein dimerization activity"/>
    <property type="evidence" value="ECO:0007669"/>
    <property type="project" value="InterPro"/>
</dbReference>
<evidence type="ECO:0000259" key="7">
    <source>
        <dbReference type="Pfam" id="PF05699"/>
    </source>
</evidence>
<organism evidence="8 9">
    <name type="scientific">Penicillium arizonense</name>
    <dbReference type="NCBI Taxonomy" id="1835702"/>
    <lineage>
        <taxon>Eukaryota</taxon>
        <taxon>Fungi</taxon>
        <taxon>Dikarya</taxon>
        <taxon>Ascomycota</taxon>
        <taxon>Pezizomycotina</taxon>
        <taxon>Eurotiomycetes</taxon>
        <taxon>Eurotiomycetidae</taxon>
        <taxon>Eurotiales</taxon>
        <taxon>Aspergillaceae</taxon>
        <taxon>Penicillium</taxon>
    </lineage>
</organism>
<keyword evidence="3" id="KW-0863">Zinc-finger</keyword>
<dbReference type="OrthoDB" id="4347799at2759"/>
<comment type="subcellular location">
    <subcellularLocation>
        <location evidence="1">Nucleus</location>
    </subcellularLocation>
</comment>
<gene>
    <name evidence="8" type="ORF">PENARI_c083G06737</name>
</gene>
<dbReference type="SUPFAM" id="SSF53098">
    <property type="entry name" value="Ribonuclease H-like"/>
    <property type="match status" value="1"/>
</dbReference>
<evidence type="ECO:0000256" key="3">
    <source>
        <dbReference type="ARBA" id="ARBA00022771"/>
    </source>
</evidence>
<evidence type="ECO:0000313" key="8">
    <source>
        <dbReference type="EMBL" id="OGE46957.1"/>
    </source>
</evidence>
<protein>
    <recommendedName>
        <fullName evidence="7">HAT C-terminal dimerisation domain-containing protein</fullName>
    </recommendedName>
</protein>
<evidence type="ECO:0000256" key="6">
    <source>
        <dbReference type="SAM" id="MobiDB-lite"/>
    </source>
</evidence>
<keyword evidence="2" id="KW-0479">Metal-binding</keyword>
<evidence type="ECO:0000256" key="4">
    <source>
        <dbReference type="ARBA" id="ARBA00022833"/>
    </source>
</evidence>
<feature type="region of interest" description="Disordered" evidence="6">
    <location>
        <begin position="647"/>
        <end position="719"/>
    </location>
</feature>
<dbReference type="RefSeq" id="XP_022482424.1">
    <property type="nucleotide sequence ID" value="XM_022637721.1"/>
</dbReference>
<dbReference type="Pfam" id="PF05699">
    <property type="entry name" value="Dimer_Tnp_hAT"/>
    <property type="match status" value="1"/>
</dbReference>
<dbReference type="PANTHER" id="PTHR46481">
    <property type="entry name" value="ZINC FINGER BED DOMAIN-CONTAINING PROTEIN 4"/>
    <property type="match status" value="1"/>
</dbReference>